<dbReference type="InterPro" id="IPR000715">
    <property type="entry name" value="Glycosyl_transferase_4"/>
</dbReference>
<gene>
    <name evidence="8" type="ORF">QJV33_09740</name>
</gene>
<comment type="subcellular location">
    <subcellularLocation>
        <location evidence="1">Cell membrane</location>
        <topology evidence="1">Multi-pass membrane protein</topology>
    </subcellularLocation>
</comment>
<feature type="transmembrane region" description="Helical" evidence="7">
    <location>
        <begin position="131"/>
        <end position="148"/>
    </location>
</feature>
<keyword evidence="3" id="KW-0808">Transferase</keyword>
<evidence type="ECO:0000313" key="9">
    <source>
        <dbReference type="Proteomes" id="UP001431775"/>
    </source>
</evidence>
<feature type="transmembrane region" description="Helical" evidence="7">
    <location>
        <begin position="75"/>
        <end position="94"/>
    </location>
</feature>
<evidence type="ECO:0000256" key="2">
    <source>
        <dbReference type="ARBA" id="ARBA00022475"/>
    </source>
</evidence>
<feature type="transmembrane region" description="Helical" evidence="7">
    <location>
        <begin position="240"/>
        <end position="261"/>
    </location>
</feature>
<feature type="transmembrane region" description="Helical" evidence="7">
    <location>
        <begin position="53"/>
        <end position="70"/>
    </location>
</feature>
<evidence type="ECO:0000313" key="8">
    <source>
        <dbReference type="EMBL" id="MDI2113549.1"/>
    </source>
</evidence>
<evidence type="ECO:0000256" key="1">
    <source>
        <dbReference type="ARBA" id="ARBA00004651"/>
    </source>
</evidence>
<dbReference type="PANTHER" id="PTHR22926:SF3">
    <property type="entry name" value="UNDECAPRENYL-PHOSPHATE ALPHA-N-ACETYLGLUCOSAMINYL 1-PHOSPHATE TRANSFERASE"/>
    <property type="match status" value="1"/>
</dbReference>
<evidence type="ECO:0000256" key="5">
    <source>
        <dbReference type="ARBA" id="ARBA00022989"/>
    </source>
</evidence>
<feature type="transmembrane region" description="Helical" evidence="7">
    <location>
        <begin position="313"/>
        <end position="335"/>
    </location>
</feature>
<keyword evidence="5 7" id="KW-1133">Transmembrane helix</keyword>
<evidence type="ECO:0000256" key="3">
    <source>
        <dbReference type="ARBA" id="ARBA00022679"/>
    </source>
</evidence>
<protein>
    <submittedName>
        <fullName evidence="8">UDP-phosphate alpha-N-acetylglucosaminephosphotransferase</fullName>
    </submittedName>
</protein>
<evidence type="ECO:0000256" key="7">
    <source>
        <dbReference type="SAM" id="Phobius"/>
    </source>
</evidence>
<keyword evidence="4 7" id="KW-0812">Transmembrane</keyword>
<keyword evidence="9" id="KW-1185">Reference proteome</keyword>
<keyword evidence="2" id="KW-1003">Cell membrane</keyword>
<dbReference type="EMBL" id="JASBAN010000001">
    <property type="protein sequence ID" value="MDI2113549.1"/>
    <property type="molecule type" value="Genomic_DNA"/>
</dbReference>
<feature type="transmembrane region" description="Helical" evidence="7">
    <location>
        <begin position="282"/>
        <end position="307"/>
    </location>
</feature>
<evidence type="ECO:0000256" key="4">
    <source>
        <dbReference type="ARBA" id="ARBA00022692"/>
    </source>
</evidence>
<dbReference type="Proteomes" id="UP001431775">
    <property type="component" value="Unassembled WGS sequence"/>
</dbReference>
<organism evidence="8 9">
    <name type="scientific">Commensalibacter nepenthis</name>
    <dbReference type="NCBI Taxonomy" id="3043872"/>
    <lineage>
        <taxon>Bacteria</taxon>
        <taxon>Pseudomonadati</taxon>
        <taxon>Pseudomonadota</taxon>
        <taxon>Alphaproteobacteria</taxon>
        <taxon>Acetobacterales</taxon>
        <taxon>Acetobacteraceae</taxon>
    </lineage>
</organism>
<dbReference type="Pfam" id="PF00953">
    <property type="entry name" value="Glycos_transf_4"/>
    <property type="match status" value="1"/>
</dbReference>
<feature type="transmembrane region" description="Helical" evidence="7">
    <location>
        <begin position="154"/>
        <end position="171"/>
    </location>
</feature>
<keyword evidence="6 7" id="KW-0472">Membrane</keyword>
<feature type="transmembrane region" description="Helical" evidence="7">
    <location>
        <begin position="178"/>
        <end position="197"/>
    </location>
</feature>
<accession>A0ABT6Q9S1</accession>
<evidence type="ECO:0000256" key="6">
    <source>
        <dbReference type="ARBA" id="ARBA00023136"/>
    </source>
</evidence>
<comment type="caution">
    <text evidence="8">The sequence shown here is derived from an EMBL/GenBank/DDBJ whole genome shotgun (WGS) entry which is preliminary data.</text>
</comment>
<name>A0ABT6Q9S1_9PROT</name>
<reference evidence="8" key="1">
    <citation type="submission" date="2023-05" db="EMBL/GenBank/DDBJ databases">
        <title>Whole genome sequence of Commensalibacter sp.</title>
        <authorList>
            <person name="Charoenyingcharoen P."/>
            <person name="Yukphan P."/>
        </authorList>
    </citation>
    <scope>NUCLEOTIDE SEQUENCE</scope>
    <source>
        <strain evidence="8">TBRC 10068</strain>
    </source>
</reference>
<sequence>MTSFSFHPLFLVWLVGTTLLSAFIVKTMAHIGVMDNPVERSSHTMPTPKGGGVGIICAFLIGSIIIFPLLHQPYLISIIALLGTVAFLSIISWLDDVKQWSALIKLAAQIFCAIIITLFIPSLSLLQQTHYLLVPIIILWVVYITNAFNFMDGLNGLAAGVAAICCLFFYYQTQQIEFGLIALALFCGLMGFLPFNYPKAEIFMGDVGSQSCGLLLASFAIAPFNRLDHISITTVPSETILIFFLLFGIIYDVTFTLIRRAKEKASLLQAHRSHLYQMAHRCQIPASLVTLIQWSFCIWGGLLVLLFPLTTTFNIICAYSLLMIPQIIWTLFILYKTNQHNIKKW</sequence>
<dbReference type="PANTHER" id="PTHR22926">
    <property type="entry name" value="PHOSPHO-N-ACETYLMURAMOYL-PENTAPEPTIDE-TRANSFERASE"/>
    <property type="match status" value="1"/>
</dbReference>
<proteinExistence type="predicted"/>
<feature type="transmembrane region" description="Helical" evidence="7">
    <location>
        <begin position="100"/>
        <end position="119"/>
    </location>
</feature>
<dbReference type="RefSeq" id="WP_281463145.1">
    <property type="nucleotide sequence ID" value="NZ_JASBAN010000001.1"/>
</dbReference>